<dbReference type="EMBL" id="CAJVQC010099524">
    <property type="protein sequence ID" value="CAG8830613.1"/>
    <property type="molecule type" value="Genomic_DNA"/>
</dbReference>
<gene>
    <name evidence="1" type="ORF">RPERSI_LOCUS27862</name>
</gene>
<name>A0ACA9S7E0_9GLOM</name>
<sequence>DFMFTAHSCLYCHYNLSCDTPRKDFNTRNCLCEYAHKRCKEEACETCCDYSRCLVIQYPTCDVERVARIDKNCSCKENHERCKDETCKRCCDFYNKIISCRNCYLRDKKCEWSRVMCEEDFDIKKEEIKTLGFYSAGFERGSEFGKLHLQGYIQFNTRVTGKYVKQHFGNNLHIIMPTFNPRKKQNSNRPYKTGAECRHEYSIKRYDKCAIHIHCSCSYIDLEDVCDECLPTKETCIQNRRSLEIKDRNGIVIEKYIFGNLNKKIGSRKRMRDRTEEETADDISVISNDDDHLGQGITSPNPSSWQRKRRQNNAGKNDNQNEKKIANYTMMLDSLERGGTA</sequence>
<comment type="caution">
    <text evidence="1">The sequence shown here is derived from an EMBL/GenBank/DDBJ whole genome shotgun (WGS) entry which is preliminary data.</text>
</comment>
<protein>
    <submittedName>
        <fullName evidence="1">9494_t:CDS:1</fullName>
    </submittedName>
</protein>
<feature type="non-terminal residue" evidence="1">
    <location>
        <position position="341"/>
    </location>
</feature>
<reference evidence="1" key="1">
    <citation type="submission" date="2021-06" db="EMBL/GenBank/DDBJ databases">
        <authorList>
            <person name="Kallberg Y."/>
            <person name="Tangrot J."/>
            <person name="Rosling A."/>
        </authorList>
    </citation>
    <scope>NUCLEOTIDE SEQUENCE</scope>
    <source>
        <strain evidence="1">MA461A</strain>
    </source>
</reference>
<proteinExistence type="predicted"/>
<evidence type="ECO:0000313" key="1">
    <source>
        <dbReference type="EMBL" id="CAG8830613.1"/>
    </source>
</evidence>
<keyword evidence="2" id="KW-1185">Reference proteome</keyword>
<organism evidence="1 2">
    <name type="scientific">Racocetra persica</name>
    <dbReference type="NCBI Taxonomy" id="160502"/>
    <lineage>
        <taxon>Eukaryota</taxon>
        <taxon>Fungi</taxon>
        <taxon>Fungi incertae sedis</taxon>
        <taxon>Mucoromycota</taxon>
        <taxon>Glomeromycotina</taxon>
        <taxon>Glomeromycetes</taxon>
        <taxon>Diversisporales</taxon>
        <taxon>Gigasporaceae</taxon>
        <taxon>Racocetra</taxon>
    </lineage>
</organism>
<dbReference type="Proteomes" id="UP000789920">
    <property type="component" value="Unassembled WGS sequence"/>
</dbReference>
<accession>A0ACA9S7E0</accession>
<feature type="non-terminal residue" evidence="1">
    <location>
        <position position="1"/>
    </location>
</feature>
<evidence type="ECO:0000313" key="2">
    <source>
        <dbReference type="Proteomes" id="UP000789920"/>
    </source>
</evidence>